<dbReference type="Proteomes" id="UP000321301">
    <property type="component" value="Unassembled WGS sequence"/>
</dbReference>
<gene>
    <name evidence="6" type="ORF">CQA01_00110</name>
</gene>
<feature type="domain" description="Sulfatase N-terminal" evidence="5">
    <location>
        <begin position="30"/>
        <end position="330"/>
    </location>
</feature>
<dbReference type="InterPro" id="IPR017850">
    <property type="entry name" value="Alkaline_phosphatase_core_sf"/>
</dbReference>
<organism evidence="6 7">
    <name type="scientific">Cyclobacterium qasimii</name>
    <dbReference type="NCBI Taxonomy" id="1350429"/>
    <lineage>
        <taxon>Bacteria</taxon>
        <taxon>Pseudomonadati</taxon>
        <taxon>Bacteroidota</taxon>
        <taxon>Cytophagia</taxon>
        <taxon>Cytophagales</taxon>
        <taxon>Cyclobacteriaceae</taxon>
        <taxon>Cyclobacterium</taxon>
    </lineage>
</organism>
<evidence type="ECO:0000259" key="5">
    <source>
        <dbReference type="Pfam" id="PF00884"/>
    </source>
</evidence>
<dbReference type="SUPFAM" id="SSF53649">
    <property type="entry name" value="Alkaline phosphatase-like"/>
    <property type="match status" value="1"/>
</dbReference>
<dbReference type="InterPro" id="IPR050738">
    <property type="entry name" value="Sulfatase"/>
</dbReference>
<dbReference type="PROSITE" id="PS00149">
    <property type="entry name" value="SULFATASE_2"/>
    <property type="match status" value="1"/>
</dbReference>
<dbReference type="PROSITE" id="PS00523">
    <property type="entry name" value="SULFATASE_1"/>
    <property type="match status" value="1"/>
</dbReference>
<dbReference type="PANTHER" id="PTHR42693">
    <property type="entry name" value="ARYLSULFATASE FAMILY MEMBER"/>
    <property type="match status" value="1"/>
</dbReference>
<dbReference type="Gene3D" id="3.40.720.10">
    <property type="entry name" value="Alkaline Phosphatase, subunit A"/>
    <property type="match status" value="1"/>
</dbReference>
<evidence type="ECO:0000256" key="3">
    <source>
        <dbReference type="ARBA" id="ARBA00022801"/>
    </source>
</evidence>
<comment type="similarity">
    <text evidence="1">Belongs to the sulfatase family.</text>
</comment>
<dbReference type="EMBL" id="BJYV01000001">
    <property type="protein sequence ID" value="GEO19477.1"/>
    <property type="molecule type" value="Genomic_DNA"/>
</dbReference>
<dbReference type="AlphaFoldDB" id="A0A512C5X4"/>
<keyword evidence="4" id="KW-0106">Calcium</keyword>
<dbReference type="GO" id="GO:0046872">
    <property type="term" value="F:metal ion binding"/>
    <property type="evidence" value="ECO:0007669"/>
    <property type="project" value="UniProtKB-KW"/>
</dbReference>
<accession>A0A512C5X4</accession>
<reference evidence="6 7" key="1">
    <citation type="submission" date="2019-07" db="EMBL/GenBank/DDBJ databases">
        <title>Whole genome shotgun sequence of Cyclobacterium qasimii NBRC 106168.</title>
        <authorList>
            <person name="Hosoyama A."/>
            <person name="Uohara A."/>
            <person name="Ohji S."/>
            <person name="Ichikawa N."/>
        </authorList>
    </citation>
    <scope>NUCLEOTIDE SEQUENCE [LARGE SCALE GENOMIC DNA]</scope>
    <source>
        <strain evidence="6 7">NBRC 106168</strain>
    </source>
</reference>
<keyword evidence="3" id="KW-0378">Hydrolase</keyword>
<dbReference type="InterPro" id="IPR000917">
    <property type="entry name" value="Sulfatase_N"/>
</dbReference>
<evidence type="ECO:0000256" key="1">
    <source>
        <dbReference type="ARBA" id="ARBA00008779"/>
    </source>
</evidence>
<dbReference type="Pfam" id="PF00884">
    <property type="entry name" value="Sulfatase"/>
    <property type="match status" value="1"/>
</dbReference>
<evidence type="ECO:0000256" key="2">
    <source>
        <dbReference type="ARBA" id="ARBA00022723"/>
    </source>
</evidence>
<name>A0A512C5X4_9BACT</name>
<dbReference type="InterPro" id="IPR024607">
    <property type="entry name" value="Sulfatase_CS"/>
</dbReference>
<sequence>MHMILRKYIGLLMIVLLPFGGVLAQNKQLPNIVLLLADDLGYRDLSCYGSTQVNTPNLDKLAAKGMRFTDFYAGSAVCSPSRAALMTGRSSVRAGIYSWIHTSHKMHLAKTEFTTAELLKQAGYATAHIGKWHLGYDLEEGSGPGPNPGDQGFDHWIATGNNAIPSHHNPDNFVRNGLALGEVEGYSSHILADEAIGWLDRRPKNQPFFINLWFHEPHQKVAAPEALLNKHRNTDLPAYYGAIENMDAAIGKVLAALESQGLTKETLIVFMSDNGSYRGNNGSNGELTQGKTTLWEGGIRVPGIFSWPGVIAEGSIENRPAGVVDIFPTIKAIVEEKTDPKIVIDGSSLLPIFTAQEFEREKPLYWFYPPSRPVAAIRKDQWNLIADPELAIPRGNMFKEEYIGLIKETKLQNFRLFNLRNDPKQTKDVSAENPEVFENMKREMIQLHEEIVAEAIDWRDFSWENN</sequence>
<dbReference type="CDD" id="cd16144">
    <property type="entry name" value="ARS_like"/>
    <property type="match status" value="1"/>
</dbReference>
<proteinExistence type="inferred from homology"/>
<dbReference type="Gene3D" id="3.30.1120.10">
    <property type="match status" value="1"/>
</dbReference>
<keyword evidence="2" id="KW-0479">Metal-binding</keyword>
<evidence type="ECO:0000313" key="6">
    <source>
        <dbReference type="EMBL" id="GEO19477.1"/>
    </source>
</evidence>
<evidence type="ECO:0000256" key="4">
    <source>
        <dbReference type="ARBA" id="ARBA00022837"/>
    </source>
</evidence>
<dbReference type="GO" id="GO:0004065">
    <property type="term" value="F:arylsulfatase activity"/>
    <property type="evidence" value="ECO:0007669"/>
    <property type="project" value="TreeGrafter"/>
</dbReference>
<comment type="caution">
    <text evidence="6">The sequence shown here is derived from an EMBL/GenBank/DDBJ whole genome shotgun (WGS) entry which is preliminary data.</text>
</comment>
<protein>
    <submittedName>
        <fullName evidence="6">Arylsulfatase</fullName>
    </submittedName>
</protein>
<keyword evidence="7" id="KW-1185">Reference proteome</keyword>
<dbReference type="PANTHER" id="PTHR42693:SF53">
    <property type="entry name" value="ENDO-4-O-SULFATASE"/>
    <property type="match status" value="1"/>
</dbReference>
<evidence type="ECO:0000313" key="7">
    <source>
        <dbReference type="Proteomes" id="UP000321301"/>
    </source>
</evidence>